<dbReference type="PANTHER" id="PTHR15243">
    <property type="entry name" value="SERINE/THREONINE-PROTEIN KINASE 19"/>
    <property type="match status" value="1"/>
</dbReference>
<organism evidence="3 4">
    <name type="scientific">Lophium mytilinum</name>
    <dbReference type="NCBI Taxonomy" id="390894"/>
    <lineage>
        <taxon>Eukaryota</taxon>
        <taxon>Fungi</taxon>
        <taxon>Dikarya</taxon>
        <taxon>Ascomycota</taxon>
        <taxon>Pezizomycotina</taxon>
        <taxon>Dothideomycetes</taxon>
        <taxon>Pleosporomycetidae</taxon>
        <taxon>Mytilinidiales</taxon>
        <taxon>Mytilinidiaceae</taxon>
        <taxon>Lophium</taxon>
    </lineage>
</organism>
<keyword evidence="4" id="KW-1185">Reference proteome</keyword>
<dbReference type="Pfam" id="PF10494">
    <property type="entry name" value="Stk19"/>
    <property type="match status" value="1"/>
</dbReference>
<gene>
    <name evidence="3" type="ORF">BU16DRAFT_614694</name>
</gene>
<dbReference type="AlphaFoldDB" id="A0A6A6R5N9"/>
<evidence type="ECO:0000313" key="3">
    <source>
        <dbReference type="EMBL" id="KAF2499240.1"/>
    </source>
</evidence>
<dbReference type="Proteomes" id="UP000799750">
    <property type="component" value="Unassembled WGS sequence"/>
</dbReference>
<reference evidence="3" key="1">
    <citation type="journal article" date="2020" name="Stud. Mycol.">
        <title>101 Dothideomycetes genomes: a test case for predicting lifestyles and emergence of pathogens.</title>
        <authorList>
            <person name="Haridas S."/>
            <person name="Albert R."/>
            <person name="Binder M."/>
            <person name="Bloem J."/>
            <person name="Labutti K."/>
            <person name="Salamov A."/>
            <person name="Andreopoulos B."/>
            <person name="Baker S."/>
            <person name="Barry K."/>
            <person name="Bills G."/>
            <person name="Bluhm B."/>
            <person name="Cannon C."/>
            <person name="Castanera R."/>
            <person name="Culley D."/>
            <person name="Daum C."/>
            <person name="Ezra D."/>
            <person name="Gonzalez J."/>
            <person name="Henrissat B."/>
            <person name="Kuo A."/>
            <person name="Liang C."/>
            <person name="Lipzen A."/>
            <person name="Lutzoni F."/>
            <person name="Magnuson J."/>
            <person name="Mondo S."/>
            <person name="Nolan M."/>
            <person name="Ohm R."/>
            <person name="Pangilinan J."/>
            <person name="Park H.-J."/>
            <person name="Ramirez L."/>
            <person name="Alfaro M."/>
            <person name="Sun H."/>
            <person name="Tritt A."/>
            <person name="Yoshinaga Y."/>
            <person name="Zwiers L.-H."/>
            <person name="Turgeon B."/>
            <person name="Goodwin S."/>
            <person name="Spatafora J."/>
            <person name="Crous P."/>
            <person name="Grigoriev I."/>
        </authorList>
    </citation>
    <scope>NUCLEOTIDE SEQUENCE</scope>
    <source>
        <strain evidence="3">CBS 269.34</strain>
    </source>
</reference>
<comment type="similarity">
    <text evidence="1">Belongs to the STK19 family.</text>
</comment>
<dbReference type="OrthoDB" id="3980126at2759"/>
<name>A0A6A6R5N9_9PEZI</name>
<sequence length="397" mass="42459">MSFQLTSAHSSRVTKSRRPKLDPLGLRRSSTGSPRRKSSQASPEKKKPASKEDEFFDEKLDDTGIIASLAADLNFRDVPIFLLYIQSRMFSDIPERASGMNGARIAEVLNYRLSLPPIVTLAHIHALSKSPTTTEREIAELTRAGVIRKIAIPNRGTGAAAVGEGLVLVSEWERLVQSHPRLDEEAKAKYISLLNSNPTSIAISGMEFTPNEASALTEAGFLTTASTSSSVSSLFARPGAGSLGTLASLATAGSKNASGSLAAVGGAQAQANISGGGSGRRTGSLALYNFSLPNTGVVLRLIVDARNHLLGMLKKTKYREAPRNVLHERWDGGIAGEAAQSRAKKARGEFTGVLPARTKKWRQLNGLRFEWILEECVGAGLVELFETHSVGVGVRAT</sequence>
<evidence type="ECO:0008006" key="5">
    <source>
        <dbReference type="Google" id="ProtNLM"/>
    </source>
</evidence>
<evidence type="ECO:0000256" key="1">
    <source>
        <dbReference type="ARBA" id="ARBA00093458"/>
    </source>
</evidence>
<evidence type="ECO:0000256" key="2">
    <source>
        <dbReference type="SAM" id="MobiDB-lite"/>
    </source>
</evidence>
<accession>A0A6A6R5N9</accession>
<protein>
    <recommendedName>
        <fullName evidence="5">Serine-threonine protein kinase 19</fullName>
    </recommendedName>
</protein>
<feature type="compositionally biased region" description="Basic and acidic residues" evidence="2">
    <location>
        <begin position="43"/>
        <end position="54"/>
    </location>
</feature>
<evidence type="ECO:0000313" key="4">
    <source>
        <dbReference type="Proteomes" id="UP000799750"/>
    </source>
</evidence>
<feature type="compositionally biased region" description="Polar residues" evidence="2">
    <location>
        <begin position="1"/>
        <end position="11"/>
    </location>
</feature>
<dbReference type="InterPro" id="IPR018865">
    <property type="entry name" value="STK19-like"/>
</dbReference>
<dbReference type="PANTHER" id="PTHR15243:SF0">
    <property type="entry name" value="SERINE_THREONINE-PROTEIN KINASE 19"/>
    <property type="match status" value="1"/>
</dbReference>
<feature type="region of interest" description="Disordered" evidence="2">
    <location>
        <begin position="1"/>
        <end position="54"/>
    </location>
</feature>
<proteinExistence type="inferred from homology"/>
<dbReference type="GO" id="GO:0046579">
    <property type="term" value="P:positive regulation of Ras protein signal transduction"/>
    <property type="evidence" value="ECO:0007669"/>
    <property type="project" value="TreeGrafter"/>
</dbReference>
<dbReference type="EMBL" id="MU004184">
    <property type="protein sequence ID" value="KAF2499240.1"/>
    <property type="molecule type" value="Genomic_DNA"/>
</dbReference>